<dbReference type="PANTHER" id="PTHR11511:SF4">
    <property type="entry name" value="PHENOLOXIDASE 2-RELATED"/>
    <property type="match status" value="1"/>
</dbReference>
<dbReference type="Gene3D" id="1.10.1280.10">
    <property type="entry name" value="Di-copper center containing domain from catechol oxidase"/>
    <property type="match status" value="1"/>
</dbReference>
<dbReference type="GO" id="GO:0006582">
    <property type="term" value="P:melanin metabolic process"/>
    <property type="evidence" value="ECO:0007669"/>
    <property type="project" value="UniProtKB-ARBA"/>
</dbReference>
<dbReference type="InterPro" id="IPR005203">
    <property type="entry name" value="Hemocyanin_C"/>
</dbReference>
<keyword evidence="4" id="KW-0964">Secreted</keyword>
<evidence type="ECO:0000256" key="6">
    <source>
        <dbReference type="ARBA" id="ARBA00023002"/>
    </source>
</evidence>
<dbReference type="GeneID" id="117648541"/>
<dbReference type="FunFam" id="2.60.40.1520:FF:000001">
    <property type="entry name" value="Hemocyanin subunit 2"/>
    <property type="match status" value="1"/>
</dbReference>
<dbReference type="Gene3D" id="2.60.40.1520">
    <property type="entry name" value="Hemocyanin, C-terminal domain"/>
    <property type="match status" value="1"/>
</dbReference>
<dbReference type="KEGG" id="tpal:117648541"/>
<dbReference type="InterPro" id="IPR005204">
    <property type="entry name" value="Hemocyanin_N"/>
</dbReference>
<keyword evidence="8" id="KW-0503">Monooxygenase</keyword>
<comment type="similarity">
    <text evidence="3">Belongs to the tyrosinase family.</text>
</comment>
<dbReference type="PANTHER" id="PTHR11511">
    <property type="entry name" value="LARVAL STORAGE PROTEIN/PHENOLOXIDASE"/>
    <property type="match status" value="1"/>
</dbReference>
<evidence type="ECO:0000256" key="4">
    <source>
        <dbReference type="ARBA" id="ARBA00022525"/>
    </source>
</evidence>
<evidence type="ECO:0000256" key="10">
    <source>
        <dbReference type="SAM" id="SignalP"/>
    </source>
</evidence>
<evidence type="ECO:0000313" key="12">
    <source>
        <dbReference type="Proteomes" id="UP000515158"/>
    </source>
</evidence>
<dbReference type="RefSeq" id="XP_034246948.1">
    <property type="nucleotide sequence ID" value="XM_034391057.1"/>
</dbReference>
<organism evidence="13">
    <name type="scientific">Thrips palmi</name>
    <name type="common">Melon thrips</name>
    <dbReference type="NCBI Taxonomy" id="161013"/>
    <lineage>
        <taxon>Eukaryota</taxon>
        <taxon>Metazoa</taxon>
        <taxon>Ecdysozoa</taxon>
        <taxon>Arthropoda</taxon>
        <taxon>Hexapoda</taxon>
        <taxon>Insecta</taxon>
        <taxon>Pterygota</taxon>
        <taxon>Neoptera</taxon>
        <taxon>Paraneoptera</taxon>
        <taxon>Thysanoptera</taxon>
        <taxon>Terebrantia</taxon>
        <taxon>Thripoidea</taxon>
        <taxon>Thripidae</taxon>
        <taxon>Thrips</taxon>
    </lineage>
</organism>
<dbReference type="PROSITE" id="PS00498">
    <property type="entry name" value="TYROSINASE_2"/>
    <property type="match status" value="1"/>
</dbReference>
<dbReference type="InterPro" id="IPR002227">
    <property type="entry name" value="Tyrosinase_Cu-bd"/>
</dbReference>
<comment type="cofactor">
    <cofactor evidence="1">
        <name>Cu(2+)</name>
        <dbReference type="ChEBI" id="CHEBI:29036"/>
    </cofactor>
</comment>
<dbReference type="InterPro" id="IPR037020">
    <property type="entry name" value="Hemocyanin_C_sf"/>
</dbReference>
<dbReference type="Proteomes" id="UP000515158">
    <property type="component" value="Unplaced"/>
</dbReference>
<dbReference type="PROSITE" id="PS51257">
    <property type="entry name" value="PROKAR_LIPOPROTEIN"/>
    <property type="match status" value="1"/>
</dbReference>
<dbReference type="GO" id="GO:0046872">
    <property type="term" value="F:metal ion binding"/>
    <property type="evidence" value="ECO:0007669"/>
    <property type="project" value="UniProtKB-KW"/>
</dbReference>
<feature type="signal peptide" evidence="10">
    <location>
        <begin position="1"/>
        <end position="24"/>
    </location>
</feature>
<keyword evidence="7" id="KW-0186">Copper</keyword>
<dbReference type="Pfam" id="PF00372">
    <property type="entry name" value="Hemocyanin_M"/>
    <property type="match status" value="1"/>
</dbReference>
<dbReference type="AlphaFoldDB" id="A0A6P8Z393"/>
<keyword evidence="9" id="KW-1015">Disulfide bond</keyword>
<gene>
    <name evidence="13" type="primary">LOC117648541</name>
</gene>
<keyword evidence="12" id="KW-1185">Reference proteome</keyword>
<dbReference type="InParanoid" id="A0A6P8Z393"/>
<sequence length="719" mass="82721">MLRASMFACLLAVLACVAVPAAEAQATVDQLQYLFDRPAEPIFMPKEGDKSKKKIFFDVPKEYLTDRQKQLGTPVINRFGEKAERIAVRRINLPDLSMPASLGKRAGFSLFLPEHRKLATRLINVFMGMRNLDDFLSVSVYARNHLNPYLFIYAYSVALLHRTDTASAHLPPVSELFPEKFVTGSLFSQAREETSMALDPTQRVPLEIPKDYSASDLEEEHKIAYWREDLGINLHHWHWHLIHPFEGPREVVGKDRRGELFYYSHQQIIARYNLERLSNGLQRVRRLQNLREPIKEGYFPKLDSLVSSRAWPSRAANTVLSDINRESDQIQFDLQDMERWRDRIYEAIHTGFVVSADGRRINLTEAGGVDVLGNILESNVLSPNRPLYGDLHNFGHIAIGFAHDPDNRHLESFAVMGDAATNMRDPVFYRWHSFVDDLFQEHKRTLPAYTPQQLDFPGIQIKSVEVLSAGGRKPNEFQTFWQQNDMDLSRGLDFSPRGSIFARFTHLQHRPFTYRIQVENTLAGQREGYVRIFLGPKNDERGVPMLFRDQRTFMIELDKFPVTLNQRNNVIERRSTMSSVTIPFERTFRNLDQNRPTAADALDQFNFCGCGWPQHMLIPKGTPQGMPMQLFVMITDYSKDKVNQPLEGMCKDGAAYCGIRGQLYPDKKPMGFPFDRPGRQGVDTLRSFLTRNMFIQEASIRFQDRVEAPNRGNSTLIRG</sequence>
<dbReference type="GO" id="GO:0004503">
    <property type="term" value="F:tyrosinase activity"/>
    <property type="evidence" value="ECO:0007669"/>
    <property type="project" value="UniProtKB-ARBA"/>
</dbReference>
<name>A0A6P8Z393_THRPL</name>
<protein>
    <submittedName>
        <fullName evidence="13">Phenoloxidase 2-like</fullName>
    </submittedName>
</protein>
<dbReference type="SUPFAM" id="SSF48056">
    <property type="entry name" value="Di-copper centre-containing domain"/>
    <property type="match status" value="1"/>
</dbReference>
<evidence type="ECO:0000259" key="11">
    <source>
        <dbReference type="PROSITE" id="PS00498"/>
    </source>
</evidence>
<dbReference type="GO" id="GO:0005576">
    <property type="term" value="C:extracellular region"/>
    <property type="evidence" value="ECO:0007669"/>
    <property type="project" value="UniProtKB-SubCell"/>
</dbReference>
<evidence type="ECO:0000256" key="7">
    <source>
        <dbReference type="ARBA" id="ARBA00023008"/>
    </source>
</evidence>
<evidence type="ECO:0000313" key="13">
    <source>
        <dbReference type="RefSeq" id="XP_034246948.1"/>
    </source>
</evidence>
<dbReference type="InterPro" id="IPR000896">
    <property type="entry name" value="Hemocyanin/hexamerin_mid_dom"/>
</dbReference>
<dbReference type="SUPFAM" id="SSF81296">
    <property type="entry name" value="E set domains"/>
    <property type="match status" value="1"/>
</dbReference>
<keyword evidence="10" id="KW-0732">Signal</keyword>
<accession>A0A6P8Z393</accession>
<keyword evidence="5" id="KW-0479">Metal-binding</keyword>
<dbReference type="Pfam" id="PF03722">
    <property type="entry name" value="Hemocyanin_N"/>
    <property type="match status" value="1"/>
</dbReference>
<feature type="chain" id="PRO_5027879703" evidence="10">
    <location>
        <begin position="25"/>
        <end position="719"/>
    </location>
</feature>
<evidence type="ECO:0000256" key="3">
    <source>
        <dbReference type="ARBA" id="ARBA00009928"/>
    </source>
</evidence>
<dbReference type="OrthoDB" id="8119704at2759"/>
<reference evidence="13" key="1">
    <citation type="submission" date="2025-08" db="UniProtKB">
        <authorList>
            <consortium name="RefSeq"/>
        </authorList>
    </citation>
    <scope>IDENTIFICATION</scope>
    <source>
        <tissue evidence="13">Total insect</tissue>
    </source>
</reference>
<dbReference type="InterPro" id="IPR014756">
    <property type="entry name" value="Ig_E-set"/>
</dbReference>
<dbReference type="Pfam" id="PF03723">
    <property type="entry name" value="Hemocyanin_C"/>
    <property type="match status" value="1"/>
</dbReference>
<dbReference type="PROSITE" id="PS00210">
    <property type="entry name" value="HEMOCYANIN_2"/>
    <property type="match status" value="1"/>
</dbReference>
<dbReference type="SUPFAM" id="SSF48050">
    <property type="entry name" value="Hemocyanin, N-terminal domain"/>
    <property type="match status" value="1"/>
</dbReference>
<evidence type="ECO:0000256" key="5">
    <source>
        <dbReference type="ARBA" id="ARBA00022723"/>
    </source>
</evidence>
<dbReference type="PRINTS" id="PR00187">
    <property type="entry name" value="HAEMOCYANIN"/>
</dbReference>
<dbReference type="FunCoup" id="A0A6P8Z393">
    <property type="interactions" value="18"/>
</dbReference>
<comment type="subcellular location">
    <subcellularLocation>
        <location evidence="2">Secreted</location>
    </subcellularLocation>
</comment>
<dbReference type="InterPro" id="IPR013788">
    <property type="entry name" value="Hemocyanin/hexamerin"/>
</dbReference>
<keyword evidence="6" id="KW-0560">Oxidoreductase</keyword>
<proteinExistence type="inferred from homology"/>
<feature type="domain" description="Tyrosinase copper-binding" evidence="11">
    <location>
        <begin position="425"/>
        <end position="436"/>
    </location>
</feature>
<evidence type="ECO:0000256" key="2">
    <source>
        <dbReference type="ARBA" id="ARBA00004613"/>
    </source>
</evidence>
<dbReference type="InterPro" id="IPR036697">
    <property type="entry name" value="Hemocyanin_N_sf"/>
</dbReference>
<evidence type="ECO:0000256" key="9">
    <source>
        <dbReference type="ARBA" id="ARBA00023157"/>
    </source>
</evidence>
<dbReference type="InterPro" id="IPR008922">
    <property type="entry name" value="Di-copper_centre_dom_sf"/>
</dbReference>
<dbReference type="PROSITE" id="PS00209">
    <property type="entry name" value="HEMOCYANIN_1"/>
    <property type="match status" value="1"/>
</dbReference>
<evidence type="ECO:0000256" key="8">
    <source>
        <dbReference type="ARBA" id="ARBA00023033"/>
    </source>
</evidence>
<dbReference type="FunFam" id="1.10.1280.10:FF:000004">
    <property type="entry name" value="Hemocyanin subunit 2"/>
    <property type="match status" value="1"/>
</dbReference>
<evidence type="ECO:0000256" key="1">
    <source>
        <dbReference type="ARBA" id="ARBA00001973"/>
    </source>
</evidence>
<dbReference type="Gene3D" id="1.20.1370.10">
    <property type="entry name" value="Hemocyanin, N-terminal domain"/>
    <property type="match status" value="1"/>
</dbReference>